<dbReference type="EMBL" id="LR796380">
    <property type="protein sequence ID" value="CAB4140179.1"/>
    <property type="molecule type" value="Genomic_DNA"/>
</dbReference>
<protein>
    <submittedName>
        <fullName evidence="1">Uncharacterized protein</fullName>
    </submittedName>
</protein>
<organism evidence="1">
    <name type="scientific">uncultured Caudovirales phage</name>
    <dbReference type="NCBI Taxonomy" id="2100421"/>
    <lineage>
        <taxon>Viruses</taxon>
        <taxon>Duplodnaviria</taxon>
        <taxon>Heunggongvirae</taxon>
        <taxon>Uroviricota</taxon>
        <taxon>Caudoviricetes</taxon>
        <taxon>Peduoviridae</taxon>
        <taxon>Maltschvirus</taxon>
        <taxon>Maltschvirus maltsch</taxon>
    </lineage>
</organism>
<name>A0A6J5M8R3_9CAUD</name>
<gene>
    <name evidence="1" type="ORF">UFOVP395_2</name>
</gene>
<proteinExistence type="predicted"/>
<sequence>MSEPYVRSEPYVKFNDLKFMNRQHKNLCKLLHKQIRDMEDDLMAEEECYTFLKNINEEAARISYRAVENNKKILFAMKLVFWYYTGCNSAHVLEEEKYVDIFSLV</sequence>
<accession>A0A6J5M8R3</accession>
<evidence type="ECO:0000313" key="1">
    <source>
        <dbReference type="EMBL" id="CAB4140179.1"/>
    </source>
</evidence>
<reference evidence="1" key="1">
    <citation type="submission" date="2020-04" db="EMBL/GenBank/DDBJ databases">
        <authorList>
            <person name="Chiriac C."/>
            <person name="Salcher M."/>
            <person name="Ghai R."/>
            <person name="Kavagutti S V."/>
        </authorList>
    </citation>
    <scope>NUCLEOTIDE SEQUENCE</scope>
</reference>